<dbReference type="Gene3D" id="3.40.50.720">
    <property type="entry name" value="NAD(P)-binding Rossmann-like Domain"/>
    <property type="match status" value="1"/>
</dbReference>
<sequence>MARIVVIGGTGYAGRYIVQEAVSRGHEAVSVSRSVPDAPVAGAGYVQGSALDLDGLSDVLDGADVVIESLSPRGDMTDLALDAVRALIERLGDTSTRLGVVGGAMGSLSQPGGPRLWDLGVPEEYRHEAQFGIDSLELLEQADAGLDWFLVHPAENFGPWAEGERTGRYRDGGPVVVRAADGSSSISGADFAVAIVDEIENPQHRRENFAVGY</sequence>
<dbReference type="InterPro" id="IPR016040">
    <property type="entry name" value="NAD(P)-bd_dom"/>
</dbReference>
<comment type="caution">
    <text evidence="2">The sequence shown here is derived from an EMBL/GenBank/DDBJ whole genome shotgun (WGS) entry which is preliminary data.</text>
</comment>
<organism evidence="2 3">
    <name type="scientific">Microbacterium capsulatum</name>
    <dbReference type="NCBI Taxonomy" id="3041921"/>
    <lineage>
        <taxon>Bacteria</taxon>
        <taxon>Bacillati</taxon>
        <taxon>Actinomycetota</taxon>
        <taxon>Actinomycetes</taxon>
        <taxon>Micrococcales</taxon>
        <taxon>Microbacteriaceae</taxon>
        <taxon>Microbacterium</taxon>
    </lineage>
</organism>
<proteinExistence type="predicted"/>
<dbReference type="Proteomes" id="UP001230289">
    <property type="component" value="Unassembled WGS sequence"/>
</dbReference>
<dbReference type="SUPFAM" id="SSF51735">
    <property type="entry name" value="NAD(P)-binding Rossmann-fold domains"/>
    <property type="match status" value="1"/>
</dbReference>
<evidence type="ECO:0000259" key="1">
    <source>
        <dbReference type="Pfam" id="PF13460"/>
    </source>
</evidence>
<feature type="domain" description="NAD(P)-binding" evidence="1">
    <location>
        <begin position="8"/>
        <end position="202"/>
    </location>
</feature>
<dbReference type="PANTHER" id="PTHR43355">
    <property type="entry name" value="FLAVIN REDUCTASE (NADPH)"/>
    <property type="match status" value="1"/>
</dbReference>
<dbReference type="InterPro" id="IPR051606">
    <property type="entry name" value="Polyketide_Oxido-like"/>
</dbReference>
<evidence type="ECO:0000313" key="3">
    <source>
        <dbReference type="Proteomes" id="UP001230289"/>
    </source>
</evidence>
<reference evidence="2 3" key="1">
    <citation type="submission" date="2023-08" db="EMBL/GenBank/DDBJ databases">
        <title>Microbacterium sp. nov., isolated from a waste landfill.</title>
        <authorList>
            <person name="Wen W."/>
        </authorList>
    </citation>
    <scope>NUCLEOTIDE SEQUENCE [LARGE SCALE GENOMIC DNA]</scope>
    <source>
        <strain evidence="2 3">ASV81</strain>
    </source>
</reference>
<evidence type="ECO:0000313" key="2">
    <source>
        <dbReference type="EMBL" id="MDQ4214437.1"/>
    </source>
</evidence>
<gene>
    <name evidence="2" type="ORF">RBR11_10985</name>
</gene>
<keyword evidence="3" id="KW-1185">Reference proteome</keyword>
<dbReference type="RefSeq" id="WP_308489371.1">
    <property type="nucleotide sequence ID" value="NZ_JAVFCB010000005.1"/>
</dbReference>
<dbReference type="EMBL" id="JAVFCB010000005">
    <property type="protein sequence ID" value="MDQ4214437.1"/>
    <property type="molecule type" value="Genomic_DNA"/>
</dbReference>
<accession>A0ABU0XH33</accession>
<name>A0ABU0XH33_9MICO</name>
<protein>
    <submittedName>
        <fullName evidence="2">NAD(P)H-binding protein</fullName>
    </submittedName>
</protein>
<dbReference type="InterPro" id="IPR036291">
    <property type="entry name" value="NAD(P)-bd_dom_sf"/>
</dbReference>
<dbReference type="Pfam" id="PF13460">
    <property type="entry name" value="NAD_binding_10"/>
    <property type="match status" value="1"/>
</dbReference>
<dbReference type="PANTHER" id="PTHR43355:SF2">
    <property type="entry name" value="FLAVIN REDUCTASE (NADPH)"/>
    <property type="match status" value="1"/>
</dbReference>